<dbReference type="EMBL" id="VSWC01000002">
    <property type="protein sequence ID" value="KAA1117893.1"/>
    <property type="molecule type" value="Genomic_DNA"/>
</dbReference>
<proteinExistence type="predicted"/>
<feature type="signal peptide" evidence="1">
    <location>
        <begin position="1"/>
        <end position="22"/>
    </location>
</feature>
<dbReference type="EMBL" id="VDEP01000048">
    <property type="protein sequence ID" value="KAA1134612.1"/>
    <property type="molecule type" value="Genomic_DNA"/>
</dbReference>
<sequence length="123" mass="13516">MQISSILCMVYVCTLSIYPVLASFNRGVGKRCPECLDKKPRTLRIIEMGNTLVSLEKFETMKCHEFPGRAACDGELTAEGYHCPKCGTLAWVPRTVCPIHNSTPPPLIFLPKKTVAQGSTSNA</sequence>
<keyword evidence="1" id="KW-0732">Signal</keyword>
<evidence type="ECO:0000313" key="2">
    <source>
        <dbReference type="EMBL" id="KAA1117893.1"/>
    </source>
</evidence>
<name>A0A5B0QY92_PUCGR</name>
<keyword evidence="4" id="KW-1185">Reference proteome</keyword>
<evidence type="ECO:0000313" key="5">
    <source>
        <dbReference type="Proteomes" id="UP000325313"/>
    </source>
</evidence>
<dbReference type="Proteomes" id="UP000324748">
    <property type="component" value="Unassembled WGS sequence"/>
</dbReference>
<evidence type="ECO:0000256" key="1">
    <source>
        <dbReference type="SAM" id="SignalP"/>
    </source>
</evidence>
<evidence type="ECO:0000313" key="4">
    <source>
        <dbReference type="Proteomes" id="UP000324748"/>
    </source>
</evidence>
<gene>
    <name evidence="2" type="ORF">PGT21_026686</name>
    <name evidence="3" type="ORF">PGTUg99_003470</name>
</gene>
<dbReference type="AlphaFoldDB" id="A0A5B0QY92"/>
<evidence type="ECO:0000313" key="3">
    <source>
        <dbReference type="EMBL" id="KAA1134612.1"/>
    </source>
</evidence>
<reference evidence="4 5" key="1">
    <citation type="submission" date="2019-05" db="EMBL/GenBank/DDBJ databases">
        <title>Emergence of the Ug99 lineage of the wheat stem rust pathogen through somatic hybridization.</title>
        <authorList>
            <person name="Li F."/>
            <person name="Upadhyaya N.M."/>
            <person name="Sperschneider J."/>
            <person name="Matny O."/>
            <person name="Nguyen-Phuc H."/>
            <person name="Mago R."/>
            <person name="Raley C."/>
            <person name="Miller M.E."/>
            <person name="Silverstein K.A.T."/>
            <person name="Henningsen E."/>
            <person name="Hirsch C.D."/>
            <person name="Visser B."/>
            <person name="Pretorius Z.A."/>
            <person name="Steffenson B.J."/>
            <person name="Schwessinger B."/>
            <person name="Dodds P.N."/>
            <person name="Figueroa M."/>
        </authorList>
    </citation>
    <scope>NUCLEOTIDE SEQUENCE [LARGE SCALE GENOMIC DNA]</scope>
    <source>
        <strain evidence="2">21-0</strain>
        <strain evidence="3 5">Ug99</strain>
    </source>
</reference>
<dbReference type="Proteomes" id="UP000325313">
    <property type="component" value="Unassembled WGS sequence"/>
</dbReference>
<feature type="chain" id="PRO_5036138029" evidence="1">
    <location>
        <begin position="23"/>
        <end position="123"/>
    </location>
</feature>
<accession>A0A5B0QY92</accession>
<comment type="caution">
    <text evidence="2">The sequence shown here is derived from an EMBL/GenBank/DDBJ whole genome shotgun (WGS) entry which is preliminary data.</text>
</comment>
<protein>
    <submittedName>
        <fullName evidence="2">Uncharacterized protein</fullName>
    </submittedName>
</protein>
<organism evidence="2 4">
    <name type="scientific">Puccinia graminis f. sp. tritici</name>
    <dbReference type="NCBI Taxonomy" id="56615"/>
    <lineage>
        <taxon>Eukaryota</taxon>
        <taxon>Fungi</taxon>
        <taxon>Dikarya</taxon>
        <taxon>Basidiomycota</taxon>
        <taxon>Pucciniomycotina</taxon>
        <taxon>Pucciniomycetes</taxon>
        <taxon>Pucciniales</taxon>
        <taxon>Pucciniaceae</taxon>
        <taxon>Puccinia</taxon>
    </lineage>
</organism>